<feature type="domain" description="SET" evidence="2">
    <location>
        <begin position="91"/>
        <end position="344"/>
    </location>
</feature>
<feature type="non-terminal residue" evidence="3">
    <location>
        <position position="1"/>
    </location>
</feature>
<dbReference type="CDD" id="cd20071">
    <property type="entry name" value="SET_SMYD"/>
    <property type="match status" value="1"/>
</dbReference>
<reference evidence="3" key="1">
    <citation type="journal article" date="2021" name="Proc. Natl. Acad. Sci. U.S.A.">
        <title>Three genomes in the algal genus Volvox reveal the fate of a haploid sex-determining region after a transition to homothallism.</title>
        <authorList>
            <person name="Yamamoto K."/>
            <person name="Hamaji T."/>
            <person name="Kawai-Toyooka H."/>
            <person name="Matsuzaki R."/>
            <person name="Takahashi F."/>
            <person name="Nishimura Y."/>
            <person name="Kawachi M."/>
            <person name="Noguchi H."/>
            <person name="Minakuchi Y."/>
            <person name="Umen J.G."/>
            <person name="Toyoda A."/>
            <person name="Nozaki H."/>
        </authorList>
    </citation>
    <scope>NUCLEOTIDE SEQUENCE</scope>
    <source>
        <strain evidence="3">NIES-3785</strain>
    </source>
</reference>
<dbReference type="EMBL" id="BNCQ01000040">
    <property type="protein sequence ID" value="GIM11680.1"/>
    <property type="molecule type" value="Genomic_DNA"/>
</dbReference>
<feature type="region of interest" description="Disordered" evidence="1">
    <location>
        <begin position="223"/>
        <end position="259"/>
    </location>
</feature>
<dbReference type="InterPro" id="IPR053209">
    <property type="entry name" value="Gramillin-biosynth_MTr"/>
</dbReference>
<name>A0A8J4GQ66_9CHLO</name>
<dbReference type="SMART" id="SM00317">
    <property type="entry name" value="SET"/>
    <property type="match status" value="1"/>
</dbReference>
<accession>A0A8J4GQ66</accession>
<dbReference type="PANTHER" id="PTHR47643">
    <property type="entry name" value="TPR DOMAIN PROTEIN (AFU_ORTHOLOGUE AFUA_5G12710)"/>
    <property type="match status" value="1"/>
</dbReference>
<dbReference type="PANTHER" id="PTHR47643:SF2">
    <property type="entry name" value="TPR DOMAIN PROTEIN (AFU_ORTHOLOGUE AFUA_5G12710)"/>
    <property type="match status" value="1"/>
</dbReference>
<dbReference type="Proteomes" id="UP000722791">
    <property type="component" value="Unassembled WGS sequence"/>
</dbReference>
<sequence>QTWHKLSIVRLYTMQSTLAADRIGRRCGSPLRWPVSLNLHSRTERIPRFINSIKCEQAFSPQACVSSGFSGPSVPADSWYASSTPIPRHVESVKIAMLEGKGRGLVATHDIALGEVVMATPPLVLVTSPLRQRPSGELVVDEILERKLYGSTWFSVLYDGSSRSSKAEFQLAPADALGNGSHSLIPEPVDVPRRAQPPEPVVVSMSAAVKALAAASATSPAKKKGFLASRSSTGRRGKGSAAVTASKGGQGSAIPEALPLPDRREQTRLAKVVKFNCFGDDTEDLAACECRGEQPRGHIGLWPEFALFNHSCAPNTTNYVIGDSMVVRACRPIRTGEEVTICYLGRPQLLPFSRRISILSDEYGFECNCTRCMAEQAHFDKVADVYLELFEDVNEKLGPAFLEARAAGDLEAIGELQREVQSWLRRLYGLFRKTLLAPDVRHYVIASLYDAYDLLFSCAAALGQGEDSSSLQASLKAIEAVSAGSDLHVLLAVRHLDCTVQQHGHDSALAGLARQALRRAHIARYGPVSEELMSKLIALNRKFHVES</sequence>
<comment type="caution">
    <text evidence="3">The sequence shown here is derived from an EMBL/GenBank/DDBJ whole genome shotgun (WGS) entry which is preliminary data.</text>
</comment>
<evidence type="ECO:0000259" key="2">
    <source>
        <dbReference type="PROSITE" id="PS50280"/>
    </source>
</evidence>
<dbReference type="SUPFAM" id="SSF82199">
    <property type="entry name" value="SET domain"/>
    <property type="match status" value="1"/>
</dbReference>
<dbReference type="AlphaFoldDB" id="A0A8J4GQ66"/>
<evidence type="ECO:0000256" key="1">
    <source>
        <dbReference type="SAM" id="MobiDB-lite"/>
    </source>
</evidence>
<dbReference type="Pfam" id="PF00856">
    <property type="entry name" value="SET"/>
    <property type="match status" value="1"/>
</dbReference>
<protein>
    <recommendedName>
        <fullName evidence="2">SET domain-containing protein</fullName>
    </recommendedName>
</protein>
<gene>
    <name evidence="3" type="ORF">Vretimale_15182</name>
</gene>
<dbReference type="PROSITE" id="PS50280">
    <property type="entry name" value="SET"/>
    <property type="match status" value="1"/>
</dbReference>
<evidence type="ECO:0000313" key="3">
    <source>
        <dbReference type="EMBL" id="GIM11680.1"/>
    </source>
</evidence>
<organism evidence="3 4">
    <name type="scientific">Volvox reticuliferus</name>
    <dbReference type="NCBI Taxonomy" id="1737510"/>
    <lineage>
        <taxon>Eukaryota</taxon>
        <taxon>Viridiplantae</taxon>
        <taxon>Chlorophyta</taxon>
        <taxon>core chlorophytes</taxon>
        <taxon>Chlorophyceae</taxon>
        <taxon>CS clade</taxon>
        <taxon>Chlamydomonadales</taxon>
        <taxon>Volvocaceae</taxon>
        <taxon>Volvox</taxon>
    </lineage>
</organism>
<dbReference type="Gene3D" id="2.170.270.10">
    <property type="entry name" value="SET domain"/>
    <property type="match status" value="1"/>
</dbReference>
<dbReference type="InterPro" id="IPR046341">
    <property type="entry name" value="SET_dom_sf"/>
</dbReference>
<evidence type="ECO:0000313" key="4">
    <source>
        <dbReference type="Proteomes" id="UP000722791"/>
    </source>
</evidence>
<proteinExistence type="predicted"/>
<dbReference type="InterPro" id="IPR001214">
    <property type="entry name" value="SET_dom"/>
</dbReference>